<keyword evidence="3" id="KW-1185">Reference proteome</keyword>
<comment type="caution">
    <text evidence="2">The sequence shown here is derived from an EMBL/GenBank/DDBJ whole genome shotgun (WGS) entry which is preliminary data.</text>
</comment>
<reference evidence="2 3" key="1">
    <citation type="journal article" date="2015" name="Genome Biol.">
        <title>Comparative genomics of Steinernema reveals deeply conserved gene regulatory networks.</title>
        <authorList>
            <person name="Dillman A.R."/>
            <person name="Macchietto M."/>
            <person name="Porter C.F."/>
            <person name="Rogers A."/>
            <person name="Williams B."/>
            <person name="Antoshechkin I."/>
            <person name="Lee M.M."/>
            <person name="Goodwin Z."/>
            <person name="Lu X."/>
            <person name="Lewis E.E."/>
            <person name="Goodrich-Blair H."/>
            <person name="Stock S.P."/>
            <person name="Adams B.J."/>
            <person name="Sternberg P.W."/>
            <person name="Mortazavi A."/>
        </authorList>
    </citation>
    <scope>NUCLEOTIDE SEQUENCE [LARGE SCALE GENOMIC DNA]</scope>
    <source>
        <strain evidence="2 3">ALL</strain>
    </source>
</reference>
<protein>
    <submittedName>
        <fullName evidence="2">Uncharacterized protein</fullName>
    </submittedName>
</protein>
<evidence type="ECO:0000256" key="1">
    <source>
        <dbReference type="SAM" id="Phobius"/>
    </source>
</evidence>
<dbReference type="AlphaFoldDB" id="A0A4U5NV78"/>
<feature type="transmembrane region" description="Helical" evidence="1">
    <location>
        <begin position="20"/>
        <end position="40"/>
    </location>
</feature>
<dbReference type="EMBL" id="AZBU02000003">
    <property type="protein sequence ID" value="TKR87408.1"/>
    <property type="molecule type" value="Genomic_DNA"/>
</dbReference>
<keyword evidence="1" id="KW-0812">Transmembrane</keyword>
<evidence type="ECO:0000313" key="3">
    <source>
        <dbReference type="Proteomes" id="UP000298663"/>
    </source>
</evidence>
<proteinExistence type="predicted"/>
<keyword evidence="1" id="KW-0472">Membrane</keyword>
<evidence type="ECO:0000313" key="2">
    <source>
        <dbReference type="EMBL" id="TKR87408.1"/>
    </source>
</evidence>
<sequence>MADREAKKSQKPTPPQLGSSLGKLLSLGFLGLAVYVGIALKSSYEIYDVRPFPEFPTHPLTAGLAPNNRLQKSEILLKGKILGPESIIAEGI</sequence>
<reference evidence="2 3" key="2">
    <citation type="journal article" date="2019" name="G3 (Bethesda)">
        <title>Hybrid Assembly of the Genome of the Entomopathogenic Nematode Steinernema carpocapsae Identifies the X-Chromosome.</title>
        <authorList>
            <person name="Serra L."/>
            <person name="Macchietto M."/>
            <person name="Macias-Munoz A."/>
            <person name="McGill C.J."/>
            <person name="Rodriguez I.M."/>
            <person name="Rodriguez B."/>
            <person name="Murad R."/>
            <person name="Mortazavi A."/>
        </authorList>
    </citation>
    <scope>NUCLEOTIDE SEQUENCE [LARGE SCALE GENOMIC DNA]</scope>
    <source>
        <strain evidence="2 3">ALL</strain>
    </source>
</reference>
<keyword evidence="1" id="KW-1133">Transmembrane helix</keyword>
<name>A0A4U5NV78_STECR</name>
<gene>
    <name evidence="2" type="ORF">L596_011810</name>
</gene>
<accession>A0A4U5NV78</accession>
<dbReference type="Proteomes" id="UP000298663">
    <property type="component" value="Unassembled WGS sequence"/>
</dbReference>
<dbReference type="OrthoDB" id="5307922at2759"/>
<organism evidence="2 3">
    <name type="scientific">Steinernema carpocapsae</name>
    <name type="common">Entomopathogenic nematode</name>
    <dbReference type="NCBI Taxonomy" id="34508"/>
    <lineage>
        <taxon>Eukaryota</taxon>
        <taxon>Metazoa</taxon>
        <taxon>Ecdysozoa</taxon>
        <taxon>Nematoda</taxon>
        <taxon>Chromadorea</taxon>
        <taxon>Rhabditida</taxon>
        <taxon>Tylenchina</taxon>
        <taxon>Panagrolaimomorpha</taxon>
        <taxon>Strongyloidoidea</taxon>
        <taxon>Steinernematidae</taxon>
        <taxon>Steinernema</taxon>
    </lineage>
</organism>